<keyword evidence="3" id="KW-0663">Pyridoxal phosphate</keyword>
<keyword evidence="2" id="KW-0808">Transferase</keyword>
<dbReference type="InterPro" id="IPR015424">
    <property type="entry name" value="PyrdxlP-dep_Trfase"/>
</dbReference>
<dbReference type="PANTHER" id="PTHR13693">
    <property type="entry name" value="CLASS II AMINOTRANSFERASE/8-AMINO-7-OXONONANOATE SYNTHASE"/>
    <property type="match status" value="1"/>
</dbReference>
<dbReference type="EMBL" id="CP104377">
    <property type="protein sequence ID" value="UXC19630.1"/>
    <property type="molecule type" value="Genomic_DNA"/>
</dbReference>
<dbReference type="InterPro" id="IPR050087">
    <property type="entry name" value="AON_synthase_class-II"/>
</dbReference>
<dbReference type="SUPFAM" id="SSF53383">
    <property type="entry name" value="PLP-dependent transferases"/>
    <property type="match status" value="1"/>
</dbReference>
<dbReference type="Gene3D" id="3.90.1150.10">
    <property type="entry name" value="Aspartate Aminotransferase, domain 1"/>
    <property type="match status" value="1"/>
</dbReference>
<reference evidence="5" key="1">
    <citation type="submission" date="2022-09" db="EMBL/GenBank/DDBJ databases">
        <title>Bacterial diversity in gut of crayfish and pufferfish.</title>
        <authorList>
            <person name="Huang Y."/>
        </authorList>
    </citation>
    <scope>NUCLEOTIDE SEQUENCE</scope>
    <source>
        <strain evidence="5">PR12</strain>
    </source>
</reference>
<dbReference type="Proteomes" id="UP001058290">
    <property type="component" value="Chromosome"/>
</dbReference>
<comment type="cofactor">
    <cofactor evidence="1">
        <name>pyridoxal 5'-phosphate</name>
        <dbReference type="ChEBI" id="CHEBI:597326"/>
    </cofactor>
</comment>
<evidence type="ECO:0000259" key="4">
    <source>
        <dbReference type="Pfam" id="PF00155"/>
    </source>
</evidence>
<evidence type="ECO:0000256" key="1">
    <source>
        <dbReference type="ARBA" id="ARBA00001933"/>
    </source>
</evidence>
<dbReference type="Pfam" id="PF00155">
    <property type="entry name" value="Aminotran_1_2"/>
    <property type="match status" value="1"/>
</dbReference>
<evidence type="ECO:0000313" key="6">
    <source>
        <dbReference type="Proteomes" id="UP001058290"/>
    </source>
</evidence>
<protein>
    <submittedName>
        <fullName evidence="5">Aminotransferase class I/II-fold pyridoxal phosphate-dependent enzyme</fullName>
    </submittedName>
</protein>
<evidence type="ECO:0000313" key="5">
    <source>
        <dbReference type="EMBL" id="UXC19630.1"/>
    </source>
</evidence>
<accession>A0ABY6A037</accession>
<dbReference type="InterPro" id="IPR015421">
    <property type="entry name" value="PyrdxlP-dep_Trfase_major"/>
</dbReference>
<dbReference type="RefSeq" id="WP_260719670.1">
    <property type="nucleotide sequence ID" value="NZ_CP104377.1"/>
</dbReference>
<name>A0ABY6A037_9BURK</name>
<feature type="domain" description="Aminotransferase class I/classII large" evidence="4">
    <location>
        <begin position="43"/>
        <end position="360"/>
    </location>
</feature>
<dbReference type="PANTHER" id="PTHR13693:SF100">
    <property type="entry name" value="8-AMINO-7-OXONONANOATE SYNTHASE"/>
    <property type="match status" value="1"/>
</dbReference>
<organism evidence="5 6">
    <name type="scientific">Comamonas squillarum</name>
    <dbReference type="NCBI Taxonomy" id="2977320"/>
    <lineage>
        <taxon>Bacteria</taxon>
        <taxon>Pseudomonadati</taxon>
        <taxon>Pseudomonadota</taxon>
        <taxon>Betaproteobacteria</taxon>
        <taxon>Burkholderiales</taxon>
        <taxon>Comamonadaceae</taxon>
        <taxon>Comamonas</taxon>
    </lineage>
</organism>
<dbReference type="InterPro" id="IPR004839">
    <property type="entry name" value="Aminotransferase_I/II_large"/>
</dbReference>
<proteinExistence type="predicted"/>
<keyword evidence="5" id="KW-0032">Aminotransferase</keyword>
<sequence length="364" mass="38753">MSNLLAGKSITGPETGRLIINGEQYVNFVGFNYLALQADPRLRHAAAQALELGQPWSQMGSSGYGGGDIALDDVAAAGASFFDTETSVYMATGYFCGPVAVEAVRGRYDAIFIDELAHFNLLDAAKISGRPYSTFRHRDAGSLEHLVKRTKGVRPLVLTDGVFATTGAIPPLRNYVQIATAAGGLVIVDESHAYGVVGIRGRGAAEHEGAEVVHAGTLSKAFCGQGALFPCSREVAIAVRRTPPLRGASSGSLISAMVCARALRIVSSEPERRVRLHELSQKLKGGLRQLGLEILDTPAPITSFTLSSRAEMLHLQQALFREGIHVLISNYIGAGPDGTVRCATFADHTDADIDRLVGSIKRIL</sequence>
<evidence type="ECO:0000256" key="3">
    <source>
        <dbReference type="ARBA" id="ARBA00022898"/>
    </source>
</evidence>
<dbReference type="InterPro" id="IPR015422">
    <property type="entry name" value="PyrdxlP-dep_Trfase_small"/>
</dbReference>
<dbReference type="Gene3D" id="3.40.640.10">
    <property type="entry name" value="Type I PLP-dependent aspartate aminotransferase-like (Major domain)"/>
    <property type="match status" value="1"/>
</dbReference>
<keyword evidence="6" id="KW-1185">Reference proteome</keyword>
<evidence type="ECO:0000256" key="2">
    <source>
        <dbReference type="ARBA" id="ARBA00022679"/>
    </source>
</evidence>
<gene>
    <name evidence="5" type="ORF">N4T19_05810</name>
</gene>
<dbReference type="GO" id="GO:0008483">
    <property type="term" value="F:transaminase activity"/>
    <property type="evidence" value="ECO:0007669"/>
    <property type="project" value="UniProtKB-KW"/>
</dbReference>